<reference evidence="4 5" key="1">
    <citation type="submission" date="2015-04" db="EMBL/GenBank/DDBJ databases">
        <title>The complete genome sequence of the rumen methanogen Methanobrevibacter millerae SM9.</title>
        <authorList>
            <person name="Leahy S.C."/>
            <person name="Kelly W.J."/>
            <person name="Pacheco D.M."/>
            <person name="Li D."/>
            <person name="Altermann E."/>
            <person name="Attwood G.T."/>
        </authorList>
    </citation>
    <scope>NUCLEOTIDE SEQUENCE [LARGE SCALE GENOMIC DNA]</scope>
    <source>
        <strain evidence="4 5">SM9</strain>
    </source>
</reference>
<feature type="domain" description="AB hydrolase-1" evidence="3">
    <location>
        <begin position="49"/>
        <end position="212"/>
    </location>
</feature>
<dbReference type="Proteomes" id="UP000067738">
    <property type="component" value="Chromosome"/>
</dbReference>
<dbReference type="InterPro" id="IPR029058">
    <property type="entry name" value="AB_hydrolase_fold"/>
</dbReference>
<dbReference type="OrthoDB" id="78235at2157"/>
<protein>
    <submittedName>
        <fullName evidence="4">Homoserine O-acetyltransferase MetX2</fullName>
    </submittedName>
</protein>
<proteinExistence type="predicted"/>
<dbReference type="GO" id="GO:0004414">
    <property type="term" value="F:homoserine O-acetyltransferase activity"/>
    <property type="evidence" value="ECO:0007669"/>
    <property type="project" value="TreeGrafter"/>
</dbReference>
<dbReference type="AlphaFoldDB" id="A0A0U3EA15"/>
<gene>
    <name evidence="4" type="primary">metX2</name>
    <name evidence="4" type="ORF">sm9_0522</name>
</gene>
<sequence length="328" mass="38085">MNKEKYFLKNEQHFFEEFKFKNGFVIKNAKVDYGFVGTPKYDDEGNIVNAVLFCHNFMGNYSTISDFGELVSEDKSFNNEDYFFISVTSLGFPESCSPSTSGLNHDFPNYEIEDLVNFQKQLLKEKFPKVKKLLGIVGYSFGGFIALGWSIFYPDDMDFVIHFNSSYKSQGNKYIFAKLANQIIEDSGQYFSDIYNESISNVLILVSQLHYILSFSNDYINSLSIEEINFSIENFADEILFFDIHDIKVCNDFLLSFNLENLLDRIKCKLLVIGVGNNNYYIPEYDSIPLHELVEGSEYLFLDTEYNPNELEYLYKIEKDIKNFVDSV</sequence>
<keyword evidence="1 4" id="KW-0808">Transferase</keyword>
<dbReference type="PANTHER" id="PTHR32268:SF11">
    <property type="entry name" value="HOMOSERINE O-ACETYLTRANSFERASE"/>
    <property type="match status" value="1"/>
</dbReference>
<organism evidence="4 5">
    <name type="scientific">Methanobrevibacter millerae</name>
    <dbReference type="NCBI Taxonomy" id="230361"/>
    <lineage>
        <taxon>Archaea</taxon>
        <taxon>Methanobacteriati</taxon>
        <taxon>Methanobacteriota</taxon>
        <taxon>Methanomada group</taxon>
        <taxon>Methanobacteria</taxon>
        <taxon>Methanobacteriales</taxon>
        <taxon>Methanobacteriaceae</taxon>
        <taxon>Methanobrevibacter</taxon>
    </lineage>
</organism>
<dbReference type="Pfam" id="PF00561">
    <property type="entry name" value="Abhydrolase_1"/>
    <property type="match status" value="1"/>
</dbReference>
<evidence type="ECO:0000256" key="2">
    <source>
        <dbReference type="SAM" id="Phobius"/>
    </source>
</evidence>
<dbReference type="PATRIC" id="fig|230361.4.peg.545"/>
<name>A0A0U3EA15_9EURY</name>
<evidence type="ECO:0000256" key="1">
    <source>
        <dbReference type="ARBA" id="ARBA00022679"/>
    </source>
</evidence>
<dbReference type="EMBL" id="CP011266">
    <property type="protein sequence ID" value="ALT68321.1"/>
    <property type="molecule type" value="Genomic_DNA"/>
</dbReference>
<keyword evidence="2" id="KW-1133">Transmembrane helix</keyword>
<dbReference type="InterPro" id="IPR008220">
    <property type="entry name" value="HAT_MetX-like"/>
</dbReference>
<evidence type="ECO:0000259" key="3">
    <source>
        <dbReference type="Pfam" id="PF00561"/>
    </source>
</evidence>
<dbReference type="GO" id="GO:0009086">
    <property type="term" value="P:methionine biosynthetic process"/>
    <property type="evidence" value="ECO:0007669"/>
    <property type="project" value="TreeGrafter"/>
</dbReference>
<dbReference type="KEGG" id="mmil:sm9_0522"/>
<keyword evidence="2" id="KW-0812">Transmembrane</keyword>
<dbReference type="RefSeq" id="WP_058738650.1">
    <property type="nucleotide sequence ID" value="NZ_CP011266.1"/>
</dbReference>
<feature type="transmembrane region" description="Helical" evidence="2">
    <location>
        <begin position="133"/>
        <end position="152"/>
    </location>
</feature>
<dbReference type="Gene3D" id="3.40.50.1820">
    <property type="entry name" value="alpha/beta hydrolase"/>
    <property type="match status" value="1"/>
</dbReference>
<dbReference type="GO" id="GO:0009092">
    <property type="term" value="P:homoserine metabolic process"/>
    <property type="evidence" value="ECO:0007669"/>
    <property type="project" value="TreeGrafter"/>
</dbReference>
<dbReference type="PANTHER" id="PTHR32268">
    <property type="entry name" value="HOMOSERINE O-ACETYLTRANSFERASE"/>
    <property type="match status" value="1"/>
</dbReference>
<dbReference type="SUPFAM" id="SSF53474">
    <property type="entry name" value="alpha/beta-Hydrolases"/>
    <property type="match status" value="1"/>
</dbReference>
<keyword evidence="5" id="KW-1185">Reference proteome</keyword>
<evidence type="ECO:0000313" key="5">
    <source>
        <dbReference type="Proteomes" id="UP000067738"/>
    </source>
</evidence>
<dbReference type="InterPro" id="IPR000073">
    <property type="entry name" value="AB_hydrolase_1"/>
</dbReference>
<dbReference type="GeneID" id="26735499"/>
<accession>A0A0U3EA15</accession>
<evidence type="ECO:0000313" key="4">
    <source>
        <dbReference type="EMBL" id="ALT68321.1"/>
    </source>
</evidence>
<keyword evidence="2" id="KW-0472">Membrane</keyword>